<dbReference type="Proteomes" id="UP000790377">
    <property type="component" value="Unassembled WGS sequence"/>
</dbReference>
<dbReference type="EMBL" id="MU267914">
    <property type="protein sequence ID" value="KAH7907336.1"/>
    <property type="molecule type" value="Genomic_DNA"/>
</dbReference>
<gene>
    <name evidence="1" type="ORF">BJ138DRAFT_511043</name>
</gene>
<organism evidence="1 2">
    <name type="scientific">Hygrophoropsis aurantiaca</name>
    <dbReference type="NCBI Taxonomy" id="72124"/>
    <lineage>
        <taxon>Eukaryota</taxon>
        <taxon>Fungi</taxon>
        <taxon>Dikarya</taxon>
        <taxon>Basidiomycota</taxon>
        <taxon>Agaricomycotina</taxon>
        <taxon>Agaricomycetes</taxon>
        <taxon>Agaricomycetidae</taxon>
        <taxon>Boletales</taxon>
        <taxon>Coniophorineae</taxon>
        <taxon>Hygrophoropsidaceae</taxon>
        <taxon>Hygrophoropsis</taxon>
    </lineage>
</organism>
<proteinExistence type="predicted"/>
<evidence type="ECO:0000313" key="2">
    <source>
        <dbReference type="Proteomes" id="UP000790377"/>
    </source>
</evidence>
<comment type="caution">
    <text evidence="1">The sequence shown here is derived from an EMBL/GenBank/DDBJ whole genome shotgun (WGS) entry which is preliminary data.</text>
</comment>
<name>A0ACB8A274_9AGAM</name>
<protein>
    <submittedName>
        <fullName evidence="1">Uncharacterized protein</fullName>
    </submittedName>
</protein>
<keyword evidence="2" id="KW-1185">Reference proteome</keyword>
<sequence length="200" mass="22645">MYDRSVWAHAYRTSSLVRPAGPFAWQTTHMVESNLTQSARLSLNWSPNDDAAPIRSCLKNIATRRSAQPVLSRWLFVIQDQCALCATTWTAQMAFRPRSRIPFCMNVTGRTACSESCNMHKTSSVRGPEMRIIRRCCPARISLHRAPACALPPRLALHIYSAQQTLARIAITIGKQTKGRWRQRALLFCAISPKAREYID</sequence>
<evidence type="ECO:0000313" key="1">
    <source>
        <dbReference type="EMBL" id="KAH7907336.1"/>
    </source>
</evidence>
<reference evidence="1" key="1">
    <citation type="journal article" date="2021" name="New Phytol.">
        <title>Evolutionary innovations through gain and loss of genes in the ectomycorrhizal Boletales.</title>
        <authorList>
            <person name="Wu G."/>
            <person name="Miyauchi S."/>
            <person name="Morin E."/>
            <person name="Kuo A."/>
            <person name="Drula E."/>
            <person name="Varga T."/>
            <person name="Kohler A."/>
            <person name="Feng B."/>
            <person name="Cao Y."/>
            <person name="Lipzen A."/>
            <person name="Daum C."/>
            <person name="Hundley H."/>
            <person name="Pangilinan J."/>
            <person name="Johnson J."/>
            <person name="Barry K."/>
            <person name="LaButti K."/>
            <person name="Ng V."/>
            <person name="Ahrendt S."/>
            <person name="Min B."/>
            <person name="Choi I.G."/>
            <person name="Park H."/>
            <person name="Plett J.M."/>
            <person name="Magnuson J."/>
            <person name="Spatafora J.W."/>
            <person name="Nagy L.G."/>
            <person name="Henrissat B."/>
            <person name="Grigoriev I.V."/>
            <person name="Yang Z.L."/>
            <person name="Xu J."/>
            <person name="Martin F.M."/>
        </authorList>
    </citation>
    <scope>NUCLEOTIDE SEQUENCE</scope>
    <source>
        <strain evidence="1">ATCC 28755</strain>
    </source>
</reference>
<accession>A0ACB8A274</accession>